<comment type="similarity">
    <text evidence="5">Belongs to the PTH family.</text>
</comment>
<dbReference type="SUPFAM" id="SSF53178">
    <property type="entry name" value="Peptidyl-tRNA hydrolase-like"/>
    <property type="match status" value="1"/>
</dbReference>
<keyword evidence="7" id="KW-1185">Reference proteome</keyword>
<evidence type="ECO:0000256" key="3">
    <source>
        <dbReference type="ARBA" id="ARBA00022801"/>
    </source>
</evidence>
<organism evidence="6 7">
    <name type="scientific">Leucocoprinus birnbaumii</name>
    <dbReference type="NCBI Taxonomy" id="56174"/>
    <lineage>
        <taxon>Eukaryota</taxon>
        <taxon>Fungi</taxon>
        <taxon>Dikarya</taxon>
        <taxon>Basidiomycota</taxon>
        <taxon>Agaricomycotina</taxon>
        <taxon>Agaricomycetes</taxon>
        <taxon>Agaricomycetidae</taxon>
        <taxon>Agaricales</taxon>
        <taxon>Agaricineae</taxon>
        <taxon>Agaricaceae</taxon>
        <taxon>Leucocoprinus</taxon>
    </lineage>
</organism>
<dbReference type="GO" id="GO:0000049">
    <property type="term" value="F:tRNA binding"/>
    <property type="evidence" value="ECO:0007669"/>
    <property type="project" value="UniProtKB-KW"/>
</dbReference>
<dbReference type="Gene3D" id="3.40.50.1470">
    <property type="entry name" value="Peptidyl-tRNA hydrolase"/>
    <property type="match status" value="1"/>
</dbReference>
<dbReference type="EC" id="3.1.1.29" evidence="1"/>
<dbReference type="NCBIfam" id="TIGR00447">
    <property type="entry name" value="pth"/>
    <property type="match status" value="1"/>
</dbReference>
<evidence type="ECO:0000256" key="2">
    <source>
        <dbReference type="ARBA" id="ARBA00022555"/>
    </source>
</evidence>
<dbReference type="EMBL" id="JANIEX010000005">
    <property type="protein sequence ID" value="KAJ3576775.1"/>
    <property type="molecule type" value="Genomic_DNA"/>
</dbReference>
<sequence length="184" mass="19812">MGLPIPQVLVVGLGNLPLPLTRHSVGHLIVDSIAERLGIKLSSQKGGYAGQGQVQLGEKQVLLTLFKSKSLMNISGPSVAAIYRKSFRDPKNMIVISDSVQHDVTKLAVRLGGSANGHNGVKSIIAALGGEQNFWRFRVGIGYHGTDMSTYVLGKLSNHEKQYWTQGGLDLVLAELERVANKNG</sequence>
<dbReference type="PANTHER" id="PTHR17224">
    <property type="entry name" value="PEPTIDYL-TRNA HYDROLASE"/>
    <property type="match status" value="1"/>
</dbReference>
<evidence type="ECO:0000256" key="1">
    <source>
        <dbReference type="ARBA" id="ARBA00013260"/>
    </source>
</evidence>
<dbReference type="GO" id="GO:0004045">
    <property type="term" value="F:peptidyl-tRNA hydrolase activity"/>
    <property type="evidence" value="ECO:0007669"/>
    <property type="project" value="UniProtKB-EC"/>
</dbReference>
<name>A0AAD5W2G6_9AGAR</name>
<evidence type="ECO:0000313" key="7">
    <source>
        <dbReference type="Proteomes" id="UP001213000"/>
    </source>
</evidence>
<comment type="caution">
    <text evidence="6">The sequence shown here is derived from an EMBL/GenBank/DDBJ whole genome shotgun (WGS) entry which is preliminary data.</text>
</comment>
<gene>
    <name evidence="6" type="ORF">NP233_g227</name>
</gene>
<accession>A0AAD5W2G6</accession>
<dbReference type="InterPro" id="IPR001328">
    <property type="entry name" value="Pept_tRNA_hydro"/>
</dbReference>
<proteinExistence type="inferred from homology"/>
<evidence type="ECO:0000256" key="5">
    <source>
        <dbReference type="ARBA" id="ARBA00038063"/>
    </source>
</evidence>
<dbReference type="Pfam" id="PF01195">
    <property type="entry name" value="Pept_tRNA_hydro"/>
    <property type="match status" value="1"/>
</dbReference>
<keyword evidence="2" id="KW-0820">tRNA-binding</keyword>
<evidence type="ECO:0000313" key="6">
    <source>
        <dbReference type="EMBL" id="KAJ3576775.1"/>
    </source>
</evidence>
<reference evidence="6" key="1">
    <citation type="submission" date="2022-07" db="EMBL/GenBank/DDBJ databases">
        <title>Genome Sequence of Leucocoprinus birnbaumii.</title>
        <authorList>
            <person name="Buettner E."/>
        </authorList>
    </citation>
    <scope>NUCLEOTIDE SEQUENCE</scope>
    <source>
        <strain evidence="6">VT141</strain>
    </source>
</reference>
<keyword evidence="3" id="KW-0378">Hydrolase</keyword>
<keyword evidence="4" id="KW-0694">RNA-binding</keyword>
<dbReference type="PROSITE" id="PS01196">
    <property type="entry name" value="PEPT_TRNA_HYDROL_2"/>
    <property type="match status" value="1"/>
</dbReference>
<dbReference type="PANTHER" id="PTHR17224:SF1">
    <property type="entry name" value="PEPTIDYL-TRNA HYDROLASE"/>
    <property type="match status" value="1"/>
</dbReference>
<dbReference type="InterPro" id="IPR036416">
    <property type="entry name" value="Pept_tRNA_hydro_sf"/>
</dbReference>
<evidence type="ECO:0000256" key="4">
    <source>
        <dbReference type="ARBA" id="ARBA00022884"/>
    </source>
</evidence>
<protein>
    <recommendedName>
        <fullName evidence="1">peptidyl-tRNA hydrolase</fullName>
        <ecNumber evidence="1">3.1.1.29</ecNumber>
    </recommendedName>
</protein>
<dbReference type="Proteomes" id="UP001213000">
    <property type="component" value="Unassembled WGS sequence"/>
</dbReference>
<dbReference type="InterPro" id="IPR018171">
    <property type="entry name" value="Pept_tRNA_hydro_CS"/>
</dbReference>
<dbReference type="AlphaFoldDB" id="A0AAD5W2G6"/>